<evidence type="ECO:0000313" key="2">
    <source>
        <dbReference type="EMBL" id="PIT53068.1"/>
    </source>
</evidence>
<protein>
    <recommendedName>
        <fullName evidence="1">DUF7480 domain-containing protein</fullName>
    </recommendedName>
</protein>
<feature type="domain" description="DUF7480" evidence="1">
    <location>
        <begin position="27"/>
        <end position="124"/>
    </location>
</feature>
<evidence type="ECO:0000259" key="1">
    <source>
        <dbReference type="Pfam" id="PF24295"/>
    </source>
</evidence>
<dbReference type="PROSITE" id="PS51257">
    <property type="entry name" value="PROKAR_LIPOPROTEIN"/>
    <property type="match status" value="1"/>
</dbReference>
<proteinExistence type="predicted"/>
<gene>
    <name evidence="2" type="ORF">BHC49_12485</name>
</gene>
<dbReference type="Proteomes" id="UP000229434">
    <property type="component" value="Unassembled WGS sequence"/>
</dbReference>
<reference evidence="2 3" key="1">
    <citation type="journal article" date="2017" name="MBio">
        <title>Type VI secretion-mediated competition in the bee gut microbiome.</title>
        <authorList>
            <person name="Steele M.I."/>
            <person name="Kwong W.K."/>
            <person name="Powell J.E."/>
            <person name="Whiteley M."/>
            <person name="Moran N.A."/>
        </authorList>
    </citation>
    <scope>NUCLEOTIDE SEQUENCE [LARGE SCALE GENOMIC DNA]</scope>
    <source>
        <strain evidence="2 3">Nev3CBA3</strain>
    </source>
</reference>
<dbReference type="RefSeq" id="WP_100138502.1">
    <property type="nucleotide sequence ID" value="NZ_MEIS01000126.1"/>
</dbReference>
<accession>A0A2N9XUM6</accession>
<dbReference type="InterPro" id="IPR055903">
    <property type="entry name" value="DUF7480"/>
</dbReference>
<dbReference type="AlphaFoldDB" id="A0A2N9XUM6"/>
<evidence type="ECO:0000313" key="3">
    <source>
        <dbReference type="Proteomes" id="UP000229434"/>
    </source>
</evidence>
<comment type="caution">
    <text evidence="2">The sequence shown here is derived from an EMBL/GenBank/DDBJ whole genome shotgun (WGS) entry which is preliminary data.</text>
</comment>
<dbReference type="EMBL" id="MEIS01000126">
    <property type="protein sequence ID" value="PIT53068.1"/>
    <property type="molecule type" value="Genomic_DNA"/>
</dbReference>
<dbReference type="Pfam" id="PF24295">
    <property type="entry name" value="DUF7480"/>
    <property type="match status" value="1"/>
</dbReference>
<organism evidence="2 3">
    <name type="scientific">Snodgrassella alvi</name>
    <dbReference type="NCBI Taxonomy" id="1196083"/>
    <lineage>
        <taxon>Bacteria</taxon>
        <taxon>Pseudomonadati</taxon>
        <taxon>Pseudomonadota</taxon>
        <taxon>Betaproteobacteria</taxon>
        <taxon>Neisseriales</taxon>
        <taxon>Neisseriaceae</taxon>
        <taxon>Snodgrassella</taxon>
    </lineage>
</organism>
<sequence>MKQRYIYWSLMFLILPLLVSCISSGLPDIVLKDDGQPCISIPANEDFFKSNKQFNVMATEIGQIGVGQLSLKYYHDPSKPYYVKTQECIDFDYHFQNNIPYSISFTSTEKGKNKPWVRFMRIKKNKDNTLQLLLDENARDAT</sequence>
<name>A0A2N9XUM6_9NEIS</name>